<dbReference type="GO" id="GO:0006260">
    <property type="term" value="P:DNA replication"/>
    <property type="evidence" value="ECO:0007669"/>
    <property type="project" value="UniProtKB-KW"/>
</dbReference>
<dbReference type="RefSeq" id="WP_038214074.1">
    <property type="nucleotide sequence ID" value="NZ_CAWLWN010000071.1"/>
</dbReference>
<evidence type="ECO:0000256" key="3">
    <source>
        <dbReference type="SAM" id="MobiDB-lite"/>
    </source>
</evidence>
<feature type="region of interest" description="Disordered" evidence="3">
    <location>
        <begin position="1"/>
        <end position="24"/>
    </location>
</feature>
<keyword evidence="2" id="KW-0235">DNA replication</keyword>
<organism evidence="4 5">
    <name type="scientific">Xenorhabdus bovienii str. puntauvense</name>
    <dbReference type="NCBI Taxonomy" id="1398201"/>
    <lineage>
        <taxon>Bacteria</taxon>
        <taxon>Pseudomonadati</taxon>
        <taxon>Pseudomonadota</taxon>
        <taxon>Gammaproteobacteria</taxon>
        <taxon>Enterobacterales</taxon>
        <taxon>Morganellaceae</taxon>
        <taxon>Xenorhabdus</taxon>
    </lineage>
</organism>
<dbReference type="HOGENOM" id="CLU_056002_0_0_6"/>
<evidence type="ECO:0000313" key="4">
    <source>
        <dbReference type="EMBL" id="CDG99186.1"/>
    </source>
</evidence>
<evidence type="ECO:0000313" key="5">
    <source>
        <dbReference type="Proteomes" id="UP000028511"/>
    </source>
</evidence>
<gene>
    <name evidence="4" type="ORF">XBP1_750003</name>
</gene>
<dbReference type="InterPro" id="IPR000989">
    <property type="entry name" value="Rep"/>
</dbReference>
<accession>A0A077NAS2</accession>
<dbReference type="Proteomes" id="UP000028511">
    <property type="component" value="Unassembled WGS sequence"/>
</dbReference>
<dbReference type="GO" id="GO:0003677">
    <property type="term" value="F:DNA binding"/>
    <property type="evidence" value="ECO:0007669"/>
    <property type="project" value="InterPro"/>
</dbReference>
<name>A0A077NAS2_XENBV</name>
<sequence length="329" mass="38501">MQEYDRSFLTDYSPNDKPWDTHKGQSDDVGGIYLQAAEFESYAARMRDCGGLLRFGWSTLVETGETRLRLREAHFCRVRHCPVCQWRRTLMWQARFYQSLPRIVEDYPDSRWMFLTLTVRNPAIEDLGETLTQMNAAFKRMEKRKELKPVQGWIRSTEVTRGKDGSAHPHFHTLMMVSPSMFTRDYVTHYRWMELWRGCLRIDYDPNIDVRTVKSKRIKEGESLASSTADLIRGAVSETLKYSTKPSDMVADSAWFLELTRQTHKRRFIATGGTLKDVLKLDQETNEDLILADEMADGTDDGSRLAFGWGTDERRYRRLPEKDGRRREE</sequence>
<proteinExistence type="inferred from homology"/>
<protein>
    <submittedName>
        <fullName evidence="4">Replication protein</fullName>
    </submittedName>
</protein>
<reference evidence="4" key="1">
    <citation type="submission" date="2013-07" db="EMBL/GenBank/DDBJ databases">
        <title>Sub-species coevolution in mutualistic symbiosis.</title>
        <authorList>
            <person name="Murfin K."/>
            <person name="Klassen J."/>
            <person name="Lee M."/>
            <person name="Forst S."/>
            <person name="Stock P."/>
            <person name="Goodrich-Blair H."/>
        </authorList>
    </citation>
    <scope>NUCLEOTIDE SEQUENCE [LARGE SCALE GENOMIC DNA]</scope>
    <source>
        <strain evidence="4">Puntauvense</strain>
    </source>
</reference>
<dbReference type="AlphaFoldDB" id="A0A077NAS2"/>
<evidence type="ECO:0000256" key="2">
    <source>
        <dbReference type="ARBA" id="ARBA00022705"/>
    </source>
</evidence>
<dbReference type="Pfam" id="PF01446">
    <property type="entry name" value="Rep_1"/>
    <property type="match status" value="1"/>
</dbReference>
<comment type="caution">
    <text evidence="4">The sequence shown here is derived from an EMBL/GenBank/DDBJ whole genome shotgun (WGS) entry which is preliminary data.</text>
</comment>
<dbReference type="EMBL" id="CBSW010000282">
    <property type="protein sequence ID" value="CDG99186.1"/>
    <property type="molecule type" value="Genomic_DNA"/>
</dbReference>
<evidence type="ECO:0000256" key="1">
    <source>
        <dbReference type="ARBA" id="ARBA00008909"/>
    </source>
</evidence>
<comment type="similarity">
    <text evidence="1">Belongs to the Gram-positive plasmids replication protein type 1 family.</text>
</comment>